<evidence type="ECO:0000313" key="1">
    <source>
        <dbReference type="EMBL" id="RHX83868.1"/>
    </source>
</evidence>
<sequence>MSLEKEENLLIRKKPWERWFFVLEKVGTPSSPTVGFIRRSKNLSKGILYRMILFSFCQST</sequence>
<organism evidence="1 2">
    <name type="scientific">Leptospira stimsonii</name>
    <dbReference type="NCBI Taxonomy" id="2202203"/>
    <lineage>
        <taxon>Bacteria</taxon>
        <taxon>Pseudomonadati</taxon>
        <taxon>Spirochaetota</taxon>
        <taxon>Spirochaetia</taxon>
        <taxon>Leptospirales</taxon>
        <taxon>Leptospiraceae</taxon>
        <taxon>Leptospira</taxon>
    </lineage>
</organism>
<gene>
    <name evidence="1" type="ORF">DLM78_20525</name>
</gene>
<dbReference type="EMBL" id="QHCS01000007">
    <property type="protein sequence ID" value="RHX83868.1"/>
    <property type="molecule type" value="Genomic_DNA"/>
</dbReference>
<reference evidence="2" key="1">
    <citation type="submission" date="2018-05" db="EMBL/GenBank/DDBJ databases">
        <title>Leptospira yasudae sp. nov. and Leptospira stimsonii sp. nov., two pathogenic species of the genus Leptospira isolated from environmental sources.</title>
        <authorList>
            <person name="Casanovas-Massana A."/>
            <person name="Hamond C."/>
            <person name="Santos L.A."/>
            <person name="Hacker K.P."/>
            <person name="Balassiano I."/>
            <person name="Medeiros M.A."/>
            <person name="Reis M.G."/>
            <person name="Ko A.I."/>
            <person name="Wunder E.A."/>
        </authorList>
    </citation>
    <scope>NUCLEOTIDE SEQUENCE [LARGE SCALE GENOMIC DNA]</scope>
    <source>
        <strain evidence="2">AMB6-RJ</strain>
    </source>
</reference>
<accession>A0A8B3CKD3</accession>
<name>A0A8B3CKD3_9LEPT</name>
<proteinExistence type="predicted"/>
<dbReference type="Proteomes" id="UP000266669">
    <property type="component" value="Unassembled WGS sequence"/>
</dbReference>
<evidence type="ECO:0000313" key="2">
    <source>
        <dbReference type="Proteomes" id="UP000266669"/>
    </source>
</evidence>
<protein>
    <submittedName>
        <fullName evidence="1">Uncharacterized protein</fullName>
    </submittedName>
</protein>
<dbReference type="AlphaFoldDB" id="A0A8B3CKD3"/>
<comment type="caution">
    <text evidence="1">The sequence shown here is derived from an EMBL/GenBank/DDBJ whole genome shotgun (WGS) entry which is preliminary data.</text>
</comment>